<dbReference type="OrthoDB" id="2866996at2759"/>
<dbReference type="Pfam" id="PF17753">
    <property type="entry name" value="Ig_mannosidase"/>
    <property type="match status" value="1"/>
</dbReference>
<evidence type="ECO:0000259" key="8">
    <source>
        <dbReference type="Pfam" id="PF22666"/>
    </source>
</evidence>
<evidence type="ECO:0000256" key="4">
    <source>
        <dbReference type="ARBA" id="ARBA00023295"/>
    </source>
</evidence>
<dbReference type="Gene3D" id="3.20.20.80">
    <property type="entry name" value="Glycosidases"/>
    <property type="match status" value="1"/>
</dbReference>
<organism evidence="9 10">
    <name type="scientific">Fasciolopsis buskii</name>
    <dbReference type="NCBI Taxonomy" id="27845"/>
    <lineage>
        <taxon>Eukaryota</taxon>
        <taxon>Metazoa</taxon>
        <taxon>Spiralia</taxon>
        <taxon>Lophotrochozoa</taxon>
        <taxon>Platyhelminthes</taxon>
        <taxon>Trematoda</taxon>
        <taxon>Digenea</taxon>
        <taxon>Plagiorchiida</taxon>
        <taxon>Echinostomata</taxon>
        <taxon>Echinostomatoidea</taxon>
        <taxon>Fasciolidae</taxon>
        <taxon>Fasciolopsis</taxon>
    </lineage>
</organism>
<accession>A0A8E0S2H3</accession>
<evidence type="ECO:0000256" key="5">
    <source>
        <dbReference type="ARBA" id="ARBA00033445"/>
    </source>
</evidence>
<keyword evidence="10" id="KW-1185">Reference proteome</keyword>
<evidence type="ECO:0000313" key="9">
    <source>
        <dbReference type="EMBL" id="KAA0199773.1"/>
    </source>
</evidence>
<feature type="chain" id="PRO_5034710587" description="Mannanase" evidence="6">
    <location>
        <begin position="18"/>
        <end position="940"/>
    </location>
</feature>
<keyword evidence="4" id="KW-0326">Glycosidase</keyword>
<dbReference type="EMBL" id="LUCM01000932">
    <property type="protein sequence ID" value="KAA0199773.1"/>
    <property type="molecule type" value="Genomic_DNA"/>
</dbReference>
<keyword evidence="2" id="KW-0378">Hydrolase</keyword>
<protein>
    <recommendedName>
        <fullName evidence="5">Mannanase</fullName>
    </recommendedName>
</protein>
<dbReference type="InterPro" id="IPR041625">
    <property type="entry name" value="Beta-mannosidase_Ig"/>
</dbReference>
<evidence type="ECO:0000256" key="2">
    <source>
        <dbReference type="ARBA" id="ARBA00022801"/>
    </source>
</evidence>
<reference evidence="9" key="1">
    <citation type="submission" date="2019-05" db="EMBL/GenBank/DDBJ databases">
        <title>Annotation for the trematode Fasciolopsis buski.</title>
        <authorList>
            <person name="Choi Y.-J."/>
        </authorList>
    </citation>
    <scope>NUCLEOTIDE SEQUENCE</scope>
    <source>
        <strain evidence="9">HT</strain>
        <tissue evidence="9">Whole worm</tissue>
    </source>
</reference>
<keyword evidence="6" id="KW-0732">Signal</keyword>
<feature type="domain" description="Beta-mannosidase Ig-fold" evidence="7">
    <location>
        <begin position="867"/>
        <end position="935"/>
    </location>
</feature>
<evidence type="ECO:0000256" key="1">
    <source>
        <dbReference type="ARBA" id="ARBA00007401"/>
    </source>
</evidence>
<feature type="signal peptide" evidence="6">
    <location>
        <begin position="1"/>
        <end position="17"/>
    </location>
</feature>
<dbReference type="InterPro" id="IPR008979">
    <property type="entry name" value="Galactose-bd-like_sf"/>
</dbReference>
<sequence length="940" mass="107600">MWLLINCLLLSFSLIGSEIFRQILSGNWTVTDDQGRQFTIYTEGGLDSYSALMRAGIIEDPLTGFHDTEYRWIANRSWTFTHSFRANPRLKTGEIIQLVWNELDTFCQISIDNHVLDRVCNSFSLRSLILRNEFGEVGATNDNILKLECTSTNQMAKQIANVMLTVPPPSCWPATFRGECHINLVRTTQASFGWDWGPAYPIQGFWNLPEFVQPGGGCWFGTGFKFFSSIRDLSPSDKHNLIYSPELVLWNADISVEILFSPSSSEEPRRFCITFAMDNLIPDPVLRCFTRYLINSKLDVPLNLLTDQQGVIPWWPNGMVTGPRTYQLYLNLTTPDGELLDRISYLVGFRQIELIERPVQSNDPREGLSFYFQVNGLPTFAKGANWIPSRLLPGRHAGFMNSTDSTGMSSIKNLLTSAAAAGVNMIRVWGGGRYEPDWFYEQADRLGLMIWHDMMFAVSTYTAGDYGMESDSVEEEVRSQIRRLHSHPSIVVWATDNEVKQAVDEGWYTHPRNETLLKLFQKRFVKSVASVINDEERPNSTDTLLIGYGASLYRPRRCLISSPSNGIVTERLEGMDWFPQASYRTFSMDTRFGDVHYYAYSGNLWSESRYPITRFTSEFGLQSLPTPLAWKRSLTKNFSIEKQWDINGPLMSHRNHHSLGKTLFYLATEHLGQPVEVSDPVTQYSNWSTIDAAGQWKMAHYGAVRECFSDLSHTGRLSAQIVSDIVEVDWIPPDQPEKMILKPEQIRVRCLTINSFKPKTEWFQTIYWPKHNNTCPLTIINTSTSALIDRCLMTNIPRPHIVIQLNMILQKQVIPKGGTVLLLDLPAKISRWPINSGYRGIKMKQIKPMPSSTRSIRWPVPWKPSHVFRLRVTSRSPELFVWLELDPGLDVQYWFDENAFHMLDKNGIVVRLCLSTDRPVRVGEIRAALRFHSLSTIRQT</sequence>
<dbReference type="GO" id="GO:0004567">
    <property type="term" value="F:beta-mannosidase activity"/>
    <property type="evidence" value="ECO:0007669"/>
    <property type="project" value="TreeGrafter"/>
</dbReference>
<dbReference type="InterPro" id="IPR050887">
    <property type="entry name" value="Beta-mannosidase_GH2"/>
</dbReference>
<feature type="domain" description="Beta-mannosidase-like galactose-binding" evidence="8">
    <location>
        <begin position="28"/>
        <end position="206"/>
    </location>
</feature>
<dbReference type="Gene3D" id="2.60.120.260">
    <property type="entry name" value="Galactose-binding domain-like"/>
    <property type="match status" value="1"/>
</dbReference>
<dbReference type="SUPFAM" id="SSF49785">
    <property type="entry name" value="Galactose-binding domain-like"/>
    <property type="match status" value="1"/>
</dbReference>
<dbReference type="PANTHER" id="PTHR43730:SF1">
    <property type="entry name" value="BETA-MANNOSIDASE"/>
    <property type="match status" value="1"/>
</dbReference>
<dbReference type="Proteomes" id="UP000728185">
    <property type="component" value="Unassembled WGS sequence"/>
</dbReference>
<gene>
    <name evidence="9" type="ORF">FBUS_01571</name>
</gene>
<comment type="caution">
    <text evidence="9">The sequence shown here is derived from an EMBL/GenBank/DDBJ whole genome shotgun (WGS) entry which is preliminary data.</text>
</comment>
<dbReference type="InterPro" id="IPR017853">
    <property type="entry name" value="GH"/>
</dbReference>
<name>A0A8E0S2H3_9TREM</name>
<evidence type="ECO:0000256" key="6">
    <source>
        <dbReference type="SAM" id="SignalP"/>
    </source>
</evidence>
<dbReference type="AlphaFoldDB" id="A0A8E0S2H3"/>
<evidence type="ECO:0000259" key="7">
    <source>
        <dbReference type="Pfam" id="PF17753"/>
    </source>
</evidence>
<dbReference type="Pfam" id="PF22666">
    <property type="entry name" value="Glyco_hydro_2_N2"/>
    <property type="match status" value="1"/>
</dbReference>
<evidence type="ECO:0000256" key="3">
    <source>
        <dbReference type="ARBA" id="ARBA00023180"/>
    </source>
</evidence>
<proteinExistence type="inferred from homology"/>
<dbReference type="PANTHER" id="PTHR43730">
    <property type="entry name" value="BETA-MANNOSIDASE"/>
    <property type="match status" value="1"/>
</dbReference>
<evidence type="ECO:0000313" key="10">
    <source>
        <dbReference type="Proteomes" id="UP000728185"/>
    </source>
</evidence>
<dbReference type="SUPFAM" id="SSF51445">
    <property type="entry name" value="(Trans)glycosidases"/>
    <property type="match status" value="1"/>
</dbReference>
<comment type="similarity">
    <text evidence="1">Belongs to the glycosyl hydrolase 2 family.</text>
</comment>
<dbReference type="InterPro" id="IPR054593">
    <property type="entry name" value="Beta-mannosidase-like_N2"/>
</dbReference>
<keyword evidence="3" id="KW-0325">Glycoprotein</keyword>
<dbReference type="GO" id="GO:0006516">
    <property type="term" value="P:glycoprotein catabolic process"/>
    <property type="evidence" value="ECO:0007669"/>
    <property type="project" value="TreeGrafter"/>
</dbReference>